<evidence type="ECO:0000313" key="2">
    <source>
        <dbReference type="EMBL" id="KAJ7642836.1"/>
    </source>
</evidence>
<gene>
    <name evidence="2" type="ORF">B0H17DRAFT_1104908</name>
</gene>
<keyword evidence="3" id="KW-1185">Reference proteome</keyword>
<dbReference type="Gene3D" id="3.40.50.300">
    <property type="entry name" value="P-loop containing nucleotide triphosphate hydrolases"/>
    <property type="match status" value="1"/>
</dbReference>
<accession>A0AAD7C9B8</accession>
<dbReference type="CDD" id="cd19481">
    <property type="entry name" value="RecA-like_protease"/>
    <property type="match status" value="1"/>
</dbReference>
<evidence type="ECO:0000313" key="3">
    <source>
        <dbReference type="Proteomes" id="UP001221757"/>
    </source>
</evidence>
<reference evidence="2" key="1">
    <citation type="submission" date="2023-03" db="EMBL/GenBank/DDBJ databases">
        <title>Massive genome expansion in bonnet fungi (Mycena s.s.) driven by repeated elements and novel gene families across ecological guilds.</title>
        <authorList>
            <consortium name="Lawrence Berkeley National Laboratory"/>
            <person name="Harder C.B."/>
            <person name="Miyauchi S."/>
            <person name="Viragh M."/>
            <person name="Kuo A."/>
            <person name="Thoen E."/>
            <person name="Andreopoulos B."/>
            <person name="Lu D."/>
            <person name="Skrede I."/>
            <person name="Drula E."/>
            <person name="Henrissat B."/>
            <person name="Morin E."/>
            <person name="Kohler A."/>
            <person name="Barry K."/>
            <person name="LaButti K."/>
            <person name="Morin E."/>
            <person name="Salamov A."/>
            <person name="Lipzen A."/>
            <person name="Mereny Z."/>
            <person name="Hegedus B."/>
            <person name="Baldrian P."/>
            <person name="Stursova M."/>
            <person name="Weitz H."/>
            <person name="Taylor A."/>
            <person name="Grigoriev I.V."/>
            <person name="Nagy L.G."/>
            <person name="Martin F."/>
            <person name="Kauserud H."/>
        </authorList>
    </citation>
    <scope>NUCLEOTIDE SEQUENCE</scope>
    <source>
        <strain evidence="2">CBHHK067</strain>
    </source>
</reference>
<keyword evidence="2" id="KW-0378">Hydrolase</keyword>
<feature type="domain" description="AAA+ ATPase" evidence="1">
    <location>
        <begin position="410"/>
        <end position="538"/>
    </location>
</feature>
<dbReference type="InterPro" id="IPR003593">
    <property type="entry name" value="AAA+_ATPase"/>
</dbReference>
<comment type="caution">
    <text evidence="2">The sequence shown here is derived from an EMBL/GenBank/DDBJ whole genome shotgun (WGS) entry which is preliminary data.</text>
</comment>
<dbReference type="AlphaFoldDB" id="A0AAD7C9B8"/>
<dbReference type="Pfam" id="PF22942">
    <property type="entry name" value="DUF7025"/>
    <property type="match status" value="1"/>
</dbReference>
<dbReference type="PANTHER" id="PTHR46411:SF3">
    <property type="entry name" value="AAA+ ATPASE DOMAIN-CONTAINING PROTEIN"/>
    <property type="match status" value="1"/>
</dbReference>
<dbReference type="SMART" id="SM00382">
    <property type="entry name" value="AAA"/>
    <property type="match status" value="1"/>
</dbReference>
<dbReference type="PANTHER" id="PTHR46411">
    <property type="entry name" value="FAMILY ATPASE, PUTATIVE-RELATED"/>
    <property type="match status" value="1"/>
</dbReference>
<dbReference type="GO" id="GO:0016887">
    <property type="term" value="F:ATP hydrolysis activity"/>
    <property type="evidence" value="ECO:0007669"/>
    <property type="project" value="InterPro"/>
</dbReference>
<dbReference type="SUPFAM" id="SSF52540">
    <property type="entry name" value="P-loop containing nucleoside triphosphate hydrolases"/>
    <property type="match status" value="1"/>
</dbReference>
<organism evidence="2 3">
    <name type="scientific">Mycena rosella</name>
    <name type="common">Pink bonnet</name>
    <name type="synonym">Agaricus rosellus</name>
    <dbReference type="NCBI Taxonomy" id="1033263"/>
    <lineage>
        <taxon>Eukaryota</taxon>
        <taxon>Fungi</taxon>
        <taxon>Dikarya</taxon>
        <taxon>Basidiomycota</taxon>
        <taxon>Agaricomycotina</taxon>
        <taxon>Agaricomycetes</taxon>
        <taxon>Agaricomycetidae</taxon>
        <taxon>Agaricales</taxon>
        <taxon>Marasmiineae</taxon>
        <taxon>Mycenaceae</taxon>
        <taxon>Mycena</taxon>
    </lineage>
</organism>
<dbReference type="InterPro" id="IPR027417">
    <property type="entry name" value="P-loop_NTPase"/>
</dbReference>
<name>A0AAD7C9B8_MYCRO</name>
<dbReference type="GO" id="GO:0005524">
    <property type="term" value="F:ATP binding"/>
    <property type="evidence" value="ECO:0007669"/>
    <property type="project" value="InterPro"/>
</dbReference>
<proteinExistence type="predicted"/>
<evidence type="ECO:0000259" key="1">
    <source>
        <dbReference type="SMART" id="SM00382"/>
    </source>
</evidence>
<dbReference type="Pfam" id="PF00004">
    <property type="entry name" value="AAA"/>
    <property type="match status" value="1"/>
</dbReference>
<dbReference type="InterPro" id="IPR054289">
    <property type="entry name" value="DUF7025"/>
</dbReference>
<sequence length="592" mass="67406">MSQSQPVPTENEPKPAVAHARILRYDEYFDLRTFAKTLRKTSKPAKKLSNKKPVLVVRRLIDEKGRHSGTEIDVKSVPLCQVLLDINNDVEGLSLTFNNPIIQTRELFQSRPGLIKRLEQEQAKSEPDRDNSLVADISTALQFIEEDYAETLGDFKLLTQNEISYDLLWVIFPPNTLVYRYHTFTEQTQLLLARSFEYSRRENGSYYAEIACDVVNNDGNSFGLARQSIEVNAFRGARRIQDLLLFPVEYHPDKDAICAHAATRGKKFAALEEHSYREISGAAMRETMNSRWETREFKFSTHGRVMIDPVAFRLFEPNCNFNLSVHRRLERDGLTEEQYMICTPIALGFCFGVKMWGGFAMDRLDDIAWSDEAFHSLVLGAKQKMLIHSLFKSHTAHAAQFDDIVKGKGKGLIGLFSGSPGCGKTLTAEAVAEMTRRPLYSVSAGELGTVPKELDERLTLILDIAQTWDAVLLLDEAEVFLQQRSTTDVTRNALVSIFLRQLEYFQGILILTTNLIANCDAAFESRIHFSIHYPELGFESRRQIWQTFFAKAVKNPAHITPEHLDRLAKLPMNGRQVCFFCRLAWLPIVDLP</sequence>
<dbReference type="InterPro" id="IPR003959">
    <property type="entry name" value="ATPase_AAA_core"/>
</dbReference>
<dbReference type="EMBL" id="JARKIE010000414">
    <property type="protein sequence ID" value="KAJ7642836.1"/>
    <property type="molecule type" value="Genomic_DNA"/>
</dbReference>
<protein>
    <submittedName>
        <fullName evidence="2">P-loop containing nucleoside triphosphate hydrolase protein</fullName>
    </submittedName>
</protein>
<dbReference type="Proteomes" id="UP001221757">
    <property type="component" value="Unassembled WGS sequence"/>
</dbReference>